<name>A0ACB9IA72_9ASTR</name>
<comment type="caution">
    <text evidence="1">The sequence shown here is derived from an EMBL/GenBank/DDBJ whole genome shotgun (WGS) entry which is preliminary data.</text>
</comment>
<gene>
    <name evidence="1" type="ORF">L1987_26455</name>
</gene>
<accession>A0ACB9IA72</accession>
<evidence type="ECO:0000313" key="1">
    <source>
        <dbReference type="EMBL" id="KAI3804707.1"/>
    </source>
</evidence>
<reference evidence="1 2" key="2">
    <citation type="journal article" date="2022" name="Mol. Ecol. Resour.">
        <title>The genomes of chicory, endive, great burdock and yacon provide insights into Asteraceae paleo-polyploidization history and plant inulin production.</title>
        <authorList>
            <person name="Fan W."/>
            <person name="Wang S."/>
            <person name="Wang H."/>
            <person name="Wang A."/>
            <person name="Jiang F."/>
            <person name="Liu H."/>
            <person name="Zhao H."/>
            <person name="Xu D."/>
            <person name="Zhang Y."/>
        </authorList>
    </citation>
    <scope>NUCLEOTIDE SEQUENCE [LARGE SCALE GENOMIC DNA]</scope>
    <source>
        <strain evidence="2">cv. Yunnan</strain>
        <tissue evidence="1">Leaves</tissue>
    </source>
</reference>
<dbReference type="EMBL" id="CM042026">
    <property type="protein sequence ID" value="KAI3804707.1"/>
    <property type="molecule type" value="Genomic_DNA"/>
</dbReference>
<evidence type="ECO:0000313" key="2">
    <source>
        <dbReference type="Proteomes" id="UP001056120"/>
    </source>
</evidence>
<keyword evidence="2" id="KW-1185">Reference proteome</keyword>
<reference evidence="2" key="1">
    <citation type="journal article" date="2022" name="Mol. Ecol. Resour.">
        <title>The genomes of chicory, endive, great burdock and yacon provide insights into Asteraceae palaeo-polyploidization history and plant inulin production.</title>
        <authorList>
            <person name="Fan W."/>
            <person name="Wang S."/>
            <person name="Wang H."/>
            <person name="Wang A."/>
            <person name="Jiang F."/>
            <person name="Liu H."/>
            <person name="Zhao H."/>
            <person name="Xu D."/>
            <person name="Zhang Y."/>
        </authorList>
    </citation>
    <scope>NUCLEOTIDE SEQUENCE [LARGE SCALE GENOMIC DNA]</scope>
    <source>
        <strain evidence="2">cv. Yunnan</strain>
    </source>
</reference>
<proteinExistence type="predicted"/>
<dbReference type="Proteomes" id="UP001056120">
    <property type="component" value="Linkage Group LG09"/>
</dbReference>
<sequence>MEDIMLFKPGWRWVLSESQFYTAVKAAWGFKDTVAGSVARHWPSVCYGCSTLAKVLGYFVVRWKDCCVRGSRSLFGLGTAALLVIIWSCFISLTSMSCLLCVLLCMGAAACAIHYLGHTPGVFIVGLIAILVLWMYGNFWITGTLFIVGGYLFSRRHARLVVLVATLYALHYVKVQVGWSGFLVSINLAFVSNDALNCILQWCDNLSEKAQFEEQNFPDSFVEDEFIPESEFFAPTDETEKVDPTDEPEKVKPTVEAEKVQPCEPVSKKQDSTTIVVNKPKESTPVSVVNTDVNAINEMKRIIASVDHYEALGLSRYKKIDAVLLKKEYRKKAMLVHPDKNMGSALSSESFKKVQCAYEVLSDSLKKRDYDEQLRKKESKTLSHKSPSTSHQENSDYCSVESRRIQCTKCGLSHVWICTSRIKSKARWCQDCCQYHQAKDGDGWVEYKGSLSFDRPNKVEIPRAFVCAESKIFDVSEWAICQGMGCRPNTHRPTFHVNMVGLEKPERSNSSRYPWDLDAKMADEEEEFELWLKQALASGLFSETSKRRKSWGPFKLPQKKGTKHRMSQ</sequence>
<organism evidence="1 2">
    <name type="scientific">Smallanthus sonchifolius</name>
    <dbReference type="NCBI Taxonomy" id="185202"/>
    <lineage>
        <taxon>Eukaryota</taxon>
        <taxon>Viridiplantae</taxon>
        <taxon>Streptophyta</taxon>
        <taxon>Embryophyta</taxon>
        <taxon>Tracheophyta</taxon>
        <taxon>Spermatophyta</taxon>
        <taxon>Magnoliopsida</taxon>
        <taxon>eudicotyledons</taxon>
        <taxon>Gunneridae</taxon>
        <taxon>Pentapetalae</taxon>
        <taxon>asterids</taxon>
        <taxon>campanulids</taxon>
        <taxon>Asterales</taxon>
        <taxon>Asteraceae</taxon>
        <taxon>Asteroideae</taxon>
        <taxon>Heliantheae alliance</taxon>
        <taxon>Millerieae</taxon>
        <taxon>Smallanthus</taxon>
    </lineage>
</organism>
<protein>
    <submittedName>
        <fullName evidence="1">Uncharacterized protein</fullName>
    </submittedName>
</protein>